<keyword evidence="3" id="KW-1185">Reference proteome</keyword>
<dbReference type="PROSITE" id="PS51257">
    <property type="entry name" value="PROKAR_LIPOPROTEIN"/>
    <property type="match status" value="1"/>
</dbReference>
<evidence type="ECO:0000313" key="3">
    <source>
        <dbReference type="Proteomes" id="UP001553161"/>
    </source>
</evidence>
<evidence type="ECO:0000259" key="1">
    <source>
        <dbReference type="Pfam" id="PF03886"/>
    </source>
</evidence>
<dbReference type="Pfam" id="PF03886">
    <property type="entry name" value="ABC_trans_aux"/>
    <property type="match status" value="1"/>
</dbReference>
<sequence>MRIFRPFAVILLGLLAGCGGFDTQIPLPDTATSLRLRPLVSSIEVRDMSLPRYADADEIVLLNEDGGLETLSGNLWADTPSRASTYALADALGTITGARVAAEPWPFTDSPAAQVQVRVSQMHGDASGVFRLKGQYAISPVASGLADRSGQFDITTPLTGDTPRAVAQAQSRAITELAETIARRIAR</sequence>
<feature type="domain" description="ABC-type transport auxiliary lipoprotein component" evidence="1">
    <location>
        <begin position="41"/>
        <end position="182"/>
    </location>
</feature>
<evidence type="ECO:0000313" key="2">
    <source>
        <dbReference type="EMBL" id="MEV8468054.1"/>
    </source>
</evidence>
<comment type="caution">
    <text evidence="2">The sequence shown here is derived from an EMBL/GenBank/DDBJ whole genome shotgun (WGS) entry which is preliminary data.</text>
</comment>
<dbReference type="Proteomes" id="UP001553161">
    <property type="component" value="Unassembled WGS sequence"/>
</dbReference>
<name>A0ABV3L902_9RHOB</name>
<dbReference type="RefSeq" id="WP_366194008.1">
    <property type="nucleotide sequence ID" value="NZ_JBFBVU010000021.1"/>
</dbReference>
<dbReference type="Gene3D" id="3.40.50.10610">
    <property type="entry name" value="ABC-type transport auxiliary lipoprotein component"/>
    <property type="match status" value="1"/>
</dbReference>
<gene>
    <name evidence="2" type="ORF">AB0T83_14855</name>
</gene>
<dbReference type="EMBL" id="JBFBVU010000021">
    <property type="protein sequence ID" value="MEV8468054.1"/>
    <property type="molecule type" value="Genomic_DNA"/>
</dbReference>
<accession>A0ABV3L902</accession>
<protein>
    <submittedName>
        <fullName evidence="2">PqiC family protein</fullName>
    </submittedName>
</protein>
<dbReference type="SUPFAM" id="SSF159594">
    <property type="entry name" value="XCC0632-like"/>
    <property type="match status" value="1"/>
</dbReference>
<proteinExistence type="predicted"/>
<organism evidence="2 3">
    <name type="scientific">Meridianimarinicoccus marinus</name>
    <dbReference type="NCBI Taxonomy" id="3231483"/>
    <lineage>
        <taxon>Bacteria</taxon>
        <taxon>Pseudomonadati</taxon>
        <taxon>Pseudomonadota</taxon>
        <taxon>Alphaproteobacteria</taxon>
        <taxon>Rhodobacterales</taxon>
        <taxon>Paracoccaceae</taxon>
        <taxon>Meridianimarinicoccus</taxon>
    </lineage>
</organism>
<reference evidence="2 3" key="1">
    <citation type="submission" date="2024-07" db="EMBL/GenBank/DDBJ databases">
        <authorList>
            <person name="Kang M."/>
        </authorList>
    </citation>
    <scope>NUCLEOTIDE SEQUENCE [LARGE SCALE GENOMIC DNA]</scope>
    <source>
        <strain evidence="2 3">DFM31</strain>
    </source>
</reference>
<dbReference type="InterPro" id="IPR005586">
    <property type="entry name" value="ABC_trans_aux"/>
</dbReference>